<comment type="function">
    <text evidence="1 9">Catalyzes the decarboxylation of orotidine 5'-monophosphate (OMP) to uridine 5'-monophosphate (UMP).</text>
</comment>
<evidence type="ECO:0000256" key="3">
    <source>
        <dbReference type="ARBA" id="ARBA00011738"/>
    </source>
</evidence>
<evidence type="ECO:0000256" key="8">
    <source>
        <dbReference type="ARBA" id="ARBA00061012"/>
    </source>
</evidence>
<dbReference type="NCBIfam" id="NF001273">
    <property type="entry name" value="PRK00230.1"/>
    <property type="match status" value="1"/>
</dbReference>
<feature type="domain" description="Orotidine 5'-phosphate decarboxylase" evidence="13">
    <location>
        <begin position="6"/>
        <end position="232"/>
    </location>
</feature>
<keyword evidence="4 9" id="KW-0210">Decarboxylase</keyword>
<dbReference type="InterPro" id="IPR001754">
    <property type="entry name" value="OMPdeCOase_dom"/>
</dbReference>
<evidence type="ECO:0000256" key="5">
    <source>
        <dbReference type="ARBA" id="ARBA00022975"/>
    </source>
</evidence>
<accession>A0A117M617</accession>
<dbReference type="Pfam" id="PF00215">
    <property type="entry name" value="OMPdecase"/>
    <property type="match status" value="1"/>
</dbReference>
<gene>
    <name evidence="9" type="primary">pyrF</name>
    <name evidence="14" type="ORF">XE03_1572</name>
</gene>
<evidence type="ECO:0000313" key="14">
    <source>
        <dbReference type="EMBL" id="KUK86317.1"/>
    </source>
</evidence>
<feature type="binding site" evidence="9 11">
    <location>
        <position position="187"/>
    </location>
    <ligand>
        <name>substrate</name>
    </ligand>
</feature>
<feature type="active site" description="For OMPdecase activity" evidence="10">
    <location>
        <position position="63"/>
    </location>
</feature>
<evidence type="ECO:0000256" key="10">
    <source>
        <dbReference type="PIRSR" id="PIRSR614732-1"/>
    </source>
</evidence>
<dbReference type="EMBL" id="LGGX01000022">
    <property type="protein sequence ID" value="KUK86317.1"/>
    <property type="molecule type" value="Genomic_DNA"/>
</dbReference>
<dbReference type="PROSITE" id="PS00156">
    <property type="entry name" value="OMPDECASE"/>
    <property type="match status" value="1"/>
</dbReference>
<evidence type="ECO:0000259" key="13">
    <source>
        <dbReference type="SMART" id="SM00934"/>
    </source>
</evidence>
<comment type="caution">
    <text evidence="14">The sequence shown here is derived from an EMBL/GenBank/DDBJ whole genome shotgun (WGS) entry which is preliminary data.</text>
</comment>
<evidence type="ECO:0000256" key="4">
    <source>
        <dbReference type="ARBA" id="ARBA00022793"/>
    </source>
</evidence>
<dbReference type="FunFam" id="3.20.20.70:FF:000015">
    <property type="entry name" value="Orotidine 5'-phosphate decarboxylase"/>
    <property type="match status" value="1"/>
</dbReference>
<dbReference type="GO" id="GO:0005829">
    <property type="term" value="C:cytosol"/>
    <property type="evidence" value="ECO:0007669"/>
    <property type="project" value="TreeGrafter"/>
</dbReference>
<dbReference type="Proteomes" id="UP000053467">
    <property type="component" value="Unassembled WGS sequence"/>
</dbReference>
<feature type="binding site" evidence="9">
    <location>
        <begin position="61"/>
        <end position="70"/>
    </location>
    <ligand>
        <name>substrate</name>
    </ligand>
</feature>
<dbReference type="InterPro" id="IPR011060">
    <property type="entry name" value="RibuloseP-bd_barrel"/>
</dbReference>
<reference evidence="15" key="1">
    <citation type="journal article" date="2015" name="MBio">
        <title>Genome-Resolved Metagenomic Analysis Reveals Roles for Candidate Phyla and Other Microbial Community Members in Biogeochemical Transformations in Oil Reservoirs.</title>
        <authorList>
            <person name="Hu P."/>
            <person name="Tom L."/>
            <person name="Singh A."/>
            <person name="Thomas B.C."/>
            <person name="Baker B.J."/>
            <person name="Piceno Y.M."/>
            <person name="Andersen G.L."/>
            <person name="Banfield J.F."/>
        </authorList>
    </citation>
    <scope>NUCLEOTIDE SEQUENCE [LARGE SCALE GENOMIC DNA]</scope>
</reference>
<dbReference type="NCBIfam" id="TIGR01740">
    <property type="entry name" value="pyrF"/>
    <property type="match status" value="1"/>
</dbReference>
<dbReference type="PANTHER" id="PTHR32119:SF2">
    <property type="entry name" value="OROTIDINE 5'-PHOSPHATE DECARBOXYLASE"/>
    <property type="match status" value="1"/>
</dbReference>
<dbReference type="HAMAP" id="MF_01200_B">
    <property type="entry name" value="OMPdecase_type1_B"/>
    <property type="match status" value="1"/>
</dbReference>
<dbReference type="InterPro" id="IPR047596">
    <property type="entry name" value="OMPdecase_bac"/>
</dbReference>
<dbReference type="PANTHER" id="PTHR32119">
    <property type="entry name" value="OROTIDINE 5'-PHOSPHATE DECARBOXYLASE"/>
    <property type="match status" value="1"/>
</dbReference>
<dbReference type="InterPro" id="IPR018089">
    <property type="entry name" value="OMPdecase_AS"/>
</dbReference>
<evidence type="ECO:0000256" key="7">
    <source>
        <dbReference type="ARBA" id="ARBA00049157"/>
    </source>
</evidence>
<keyword evidence="5 9" id="KW-0665">Pyrimidine biosynthesis</keyword>
<feature type="binding site" evidence="9 11">
    <location>
        <position position="34"/>
    </location>
    <ligand>
        <name>substrate</name>
    </ligand>
</feature>
<proteinExistence type="inferred from homology"/>
<dbReference type="SMART" id="SM00934">
    <property type="entry name" value="OMPdecase"/>
    <property type="match status" value="1"/>
</dbReference>
<evidence type="ECO:0000256" key="9">
    <source>
        <dbReference type="HAMAP-Rule" id="MF_01200"/>
    </source>
</evidence>
<name>A0A117M617_UNCT6</name>
<evidence type="ECO:0000256" key="6">
    <source>
        <dbReference type="ARBA" id="ARBA00023239"/>
    </source>
</evidence>
<evidence type="ECO:0000256" key="11">
    <source>
        <dbReference type="PIRSR" id="PIRSR614732-2"/>
    </source>
</evidence>
<dbReference type="EC" id="4.1.1.23" evidence="9"/>
<dbReference type="AlphaFoldDB" id="A0A117M617"/>
<keyword evidence="6 9" id="KW-0456">Lyase</keyword>
<dbReference type="GO" id="GO:0006207">
    <property type="term" value="P:'de novo' pyrimidine nucleobase biosynthetic process"/>
    <property type="evidence" value="ECO:0007669"/>
    <property type="project" value="InterPro"/>
</dbReference>
<dbReference type="CDD" id="cd04725">
    <property type="entry name" value="OMP_decarboxylase_like"/>
    <property type="match status" value="1"/>
</dbReference>
<dbReference type="Gene3D" id="3.20.20.70">
    <property type="entry name" value="Aldolase class I"/>
    <property type="match status" value="1"/>
</dbReference>
<dbReference type="GO" id="GO:0044205">
    <property type="term" value="P:'de novo' UMP biosynthetic process"/>
    <property type="evidence" value="ECO:0007669"/>
    <property type="project" value="UniProtKB-UniRule"/>
</dbReference>
<feature type="active site" description="Proton donor" evidence="9">
    <location>
        <position position="63"/>
    </location>
</feature>
<comment type="pathway">
    <text evidence="2 9 12">Pyrimidine metabolism; UMP biosynthesis via de novo pathway; UMP from orotate: step 2/2.</text>
</comment>
<evidence type="ECO:0000256" key="1">
    <source>
        <dbReference type="ARBA" id="ARBA00002356"/>
    </source>
</evidence>
<dbReference type="GO" id="GO:0004590">
    <property type="term" value="F:orotidine-5'-phosphate decarboxylase activity"/>
    <property type="evidence" value="ECO:0007669"/>
    <property type="project" value="UniProtKB-UniRule"/>
</dbReference>
<feature type="active site" description="For OMPdecase activity" evidence="10">
    <location>
        <position position="66"/>
    </location>
</feature>
<comment type="subunit">
    <text evidence="3 9">Homodimer.</text>
</comment>
<organism evidence="14 15">
    <name type="scientific">candidate division TA06 bacterium 34_109</name>
    <dbReference type="NCBI Taxonomy" id="1635277"/>
    <lineage>
        <taxon>Bacteria</taxon>
        <taxon>Bacteria division TA06</taxon>
    </lineage>
</organism>
<dbReference type="SUPFAM" id="SSF51366">
    <property type="entry name" value="Ribulose-phoshate binding barrel"/>
    <property type="match status" value="1"/>
</dbReference>
<comment type="similarity">
    <text evidence="8 9">Belongs to the OMP decarboxylase family. Type 1 subfamily.</text>
</comment>
<comment type="catalytic activity">
    <reaction evidence="7 9 12">
        <text>orotidine 5'-phosphate + H(+) = UMP + CO2</text>
        <dbReference type="Rhea" id="RHEA:11596"/>
        <dbReference type="ChEBI" id="CHEBI:15378"/>
        <dbReference type="ChEBI" id="CHEBI:16526"/>
        <dbReference type="ChEBI" id="CHEBI:57538"/>
        <dbReference type="ChEBI" id="CHEBI:57865"/>
        <dbReference type="EC" id="4.1.1.23"/>
    </reaction>
</comment>
<dbReference type="InterPro" id="IPR013785">
    <property type="entry name" value="Aldolase_TIM"/>
</dbReference>
<feature type="active site" description="For OMPdecase activity" evidence="10">
    <location>
        <position position="61"/>
    </location>
</feature>
<feature type="binding site" evidence="9 11">
    <location>
        <position position="124"/>
    </location>
    <ligand>
        <name>substrate</name>
    </ligand>
</feature>
<feature type="binding site" evidence="9 11">
    <location>
        <position position="216"/>
    </location>
    <ligand>
        <name>substrate</name>
    </ligand>
</feature>
<feature type="binding site" evidence="9 11">
    <location>
        <position position="12"/>
    </location>
    <ligand>
        <name>substrate</name>
    </ligand>
</feature>
<feature type="binding site" evidence="9 11">
    <location>
        <position position="217"/>
    </location>
    <ligand>
        <name>substrate</name>
    </ligand>
</feature>
<dbReference type="UniPathway" id="UPA00070">
    <property type="reaction ID" value="UER00120"/>
</dbReference>
<evidence type="ECO:0000256" key="12">
    <source>
        <dbReference type="RuleBase" id="RU000512"/>
    </source>
</evidence>
<sequence>MNAKDRLIVALDFDSLKKAEKLVDLLEDDVTTYKVGLQLFTKEGYKSLNMLKKRNKKIFLDLKFHDIPNTVVGAVSSVLEHGVDMLTIHAMGGFDMMESVAKLIWQRRERKNHAPKIFAVTLLTSLDSAFLQDIIGADSRTVEEEVLILAQAARSAGIDGVVASPLEVKMLRKKCGDELLILTPGIRPRGFENADQQRSATPFEAIRDGADYIVVGRPITASENPKKVVKSILKEIRDGLKKT</sequence>
<evidence type="ECO:0000256" key="2">
    <source>
        <dbReference type="ARBA" id="ARBA00004861"/>
    </source>
</evidence>
<feature type="binding site" evidence="9 11">
    <location>
        <position position="196"/>
    </location>
    <ligand>
        <name>substrate</name>
    </ligand>
</feature>
<dbReference type="InterPro" id="IPR014732">
    <property type="entry name" value="OMPdecase"/>
</dbReference>
<dbReference type="PATRIC" id="fig|1635277.3.peg.934"/>
<protein>
    <recommendedName>
        <fullName evidence="9">Orotidine 5'-phosphate decarboxylase</fullName>
        <ecNumber evidence="9">4.1.1.23</ecNumber>
    </recommendedName>
    <alternativeName>
        <fullName evidence="9">OMP decarboxylase</fullName>
        <shortName evidence="9">OMPDCase</shortName>
        <shortName evidence="9">OMPdecase</shortName>
    </alternativeName>
</protein>
<evidence type="ECO:0000313" key="15">
    <source>
        <dbReference type="Proteomes" id="UP000053467"/>
    </source>
</evidence>